<sequence length="110" mass="12458">MAFLYSQGSDTSAHAFESDSTAYVCLPNLCGRKLGEGNFNYESKIYKFFPQYSYHTETINCNVWVSKSLTYGSDAQGQRKWISILSCRNLRERPKPAERGIKIKIDGLCG</sequence>
<dbReference type="Proteomes" id="UP000499080">
    <property type="component" value="Unassembled WGS sequence"/>
</dbReference>
<evidence type="ECO:0000313" key="1">
    <source>
        <dbReference type="EMBL" id="GBL91177.1"/>
    </source>
</evidence>
<dbReference type="AlphaFoldDB" id="A0A4Y2BHG9"/>
<organism evidence="1 2">
    <name type="scientific">Araneus ventricosus</name>
    <name type="common">Orbweaver spider</name>
    <name type="synonym">Epeira ventricosa</name>
    <dbReference type="NCBI Taxonomy" id="182803"/>
    <lineage>
        <taxon>Eukaryota</taxon>
        <taxon>Metazoa</taxon>
        <taxon>Ecdysozoa</taxon>
        <taxon>Arthropoda</taxon>
        <taxon>Chelicerata</taxon>
        <taxon>Arachnida</taxon>
        <taxon>Araneae</taxon>
        <taxon>Araneomorphae</taxon>
        <taxon>Entelegynae</taxon>
        <taxon>Araneoidea</taxon>
        <taxon>Araneidae</taxon>
        <taxon>Araneus</taxon>
    </lineage>
</organism>
<reference evidence="1 2" key="1">
    <citation type="journal article" date="2019" name="Sci. Rep.">
        <title>Orb-weaving spider Araneus ventricosus genome elucidates the spidroin gene catalogue.</title>
        <authorList>
            <person name="Kono N."/>
            <person name="Nakamura H."/>
            <person name="Ohtoshi R."/>
            <person name="Moran D.A.P."/>
            <person name="Shinohara A."/>
            <person name="Yoshida Y."/>
            <person name="Fujiwara M."/>
            <person name="Mori M."/>
            <person name="Tomita M."/>
            <person name="Arakawa K."/>
        </authorList>
    </citation>
    <scope>NUCLEOTIDE SEQUENCE [LARGE SCALE GENOMIC DNA]</scope>
</reference>
<gene>
    <name evidence="1" type="ORF">AVEN_195082_1</name>
</gene>
<protein>
    <submittedName>
        <fullName evidence="1">Uncharacterized protein</fullName>
    </submittedName>
</protein>
<proteinExistence type="predicted"/>
<name>A0A4Y2BHG9_ARAVE</name>
<comment type="caution">
    <text evidence="1">The sequence shown here is derived from an EMBL/GenBank/DDBJ whole genome shotgun (WGS) entry which is preliminary data.</text>
</comment>
<accession>A0A4Y2BHG9</accession>
<dbReference type="EMBL" id="BGPR01000077">
    <property type="protein sequence ID" value="GBL91177.1"/>
    <property type="molecule type" value="Genomic_DNA"/>
</dbReference>
<keyword evidence="2" id="KW-1185">Reference proteome</keyword>
<evidence type="ECO:0000313" key="2">
    <source>
        <dbReference type="Proteomes" id="UP000499080"/>
    </source>
</evidence>